<keyword evidence="7" id="KW-0503">Monooxygenase</keyword>
<evidence type="ECO:0000256" key="7">
    <source>
        <dbReference type="ARBA" id="ARBA00023033"/>
    </source>
</evidence>
<gene>
    <name evidence="8" type="ORF">EYC98_01965</name>
</gene>
<evidence type="ECO:0000256" key="4">
    <source>
        <dbReference type="ARBA" id="ARBA00022827"/>
    </source>
</evidence>
<dbReference type="Gene3D" id="3.50.50.60">
    <property type="entry name" value="FAD/NAD(P)-binding domain"/>
    <property type="match status" value="3"/>
</dbReference>
<evidence type="ECO:0000256" key="2">
    <source>
        <dbReference type="ARBA" id="ARBA00010139"/>
    </source>
</evidence>
<sequence>MSRDAERFDVLIIGAGFAGMYMLHRLRLAGFSARVFEVGDDVGGTWYWNRYPGARCDVESVEYAYEFSPELVQEWDWTERYAAQPEILKYANHVADRFDLRRDIQFDCRIASAHYDAEEPHWTLTDTAGQQYHSQFCVFATGCLSVPIKPDVPGLESFAGEIFYTGEWPHQPVDFSGQRVGVIGTGSSGIQSIPLIAEQAQQLTVFQRSASYTVPARNEPLDPQLREAVKADYPAFRQRSRDSGYIFGARMPANAGFASCLSPSEQQMHLENYWRIGGLFFARAFGDMQLDTGANAIAQEFVRTKIRDLVHDPEVAERLCPDAIIGCKRLCADTGYYETYNRPNVSLVDINAAPIESITEKGLRTSDAEYPLDALVFATGFDAMTGALDRVDIRGASGQRLSDVWQYGPATLLGVQTAGFPNLFMITGPGSPSVLSNMLQSIEQNVEWITDLLKYMREHEHECVEAQADQQTVWMEYVAAMAETTLYTRCNSWYRGANIEGKPQVFSPCVGYNQYVEYCDEVAAAGYSGFDFG</sequence>
<evidence type="ECO:0000256" key="1">
    <source>
        <dbReference type="ARBA" id="ARBA00001974"/>
    </source>
</evidence>
<comment type="caution">
    <text evidence="8">The sequence shown here is derived from an EMBL/GenBank/DDBJ whole genome shotgun (WGS) entry which is preliminary data.</text>
</comment>
<dbReference type="InterPro" id="IPR050775">
    <property type="entry name" value="FAD-binding_Monooxygenases"/>
</dbReference>
<keyword evidence="9" id="KW-1185">Reference proteome</keyword>
<dbReference type="Proteomes" id="UP001143362">
    <property type="component" value="Unassembled WGS sequence"/>
</dbReference>
<dbReference type="Pfam" id="PF13738">
    <property type="entry name" value="Pyr_redox_3"/>
    <property type="match status" value="1"/>
</dbReference>
<name>A0ABT3TBG7_9GAMM</name>
<dbReference type="SUPFAM" id="SSF51905">
    <property type="entry name" value="FAD/NAD(P)-binding domain"/>
    <property type="match status" value="2"/>
</dbReference>
<dbReference type="EMBL" id="SHNN01000001">
    <property type="protein sequence ID" value="MCX2979623.1"/>
    <property type="molecule type" value="Genomic_DNA"/>
</dbReference>
<evidence type="ECO:0000256" key="6">
    <source>
        <dbReference type="ARBA" id="ARBA00023002"/>
    </source>
</evidence>
<dbReference type="InterPro" id="IPR036188">
    <property type="entry name" value="FAD/NAD-bd_sf"/>
</dbReference>
<evidence type="ECO:0000313" key="8">
    <source>
        <dbReference type="EMBL" id="MCX2979623.1"/>
    </source>
</evidence>
<comment type="similarity">
    <text evidence="2">Belongs to the FAD-binding monooxygenase family.</text>
</comment>
<keyword evidence="4" id="KW-0274">FAD</keyword>
<keyword evidence="6" id="KW-0560">Oxidoreductase</keyword>
<evidence type="ECO:0000256" key="5">
    <source>
        <dbReference type="ARBA" id="ARBA00022857"/>
    </source>
</evidence>
<keyword evidence="5" id="KW-0521">NADP</keyword>
<proteinExistence type="inferred from homology"/>
<dbReference type="RefSeq" id="WP_279243621.1">
    <property type="nucleotide sequence ID" value="NZ_SHNN01000001.1"/>
</dbReference>
<reference evidence="8" key="1">
    <citation type="submission" date="2019-02" db="EMBL/GenBank/DDBJ databases">
        <authorList>
            <person name="Li S.-H."/>
        </authorList>
    </citation>
    <scope>NUCLEOTIDE SEQUENCE</scope>
    <source>
        <strain evidence="8">IMCC14734</strain>
    </source>
</reference>
<organism evidence="8 9">
    <name type="scientific">Candidatus Litorirhabdus singularis</name>
    <dbReference type="NCBI Taxonomy" id="2518993"/>
    <lineage>
        <taxon>Bacteria</taxon>
        <taxon>Pseudomonadati</taxon>
        <taxon>Pseudomonadota</taxon>
        <taxon>Gammaproteobacteria</taxon>
        <taxon>Cellvibrionales</taxon>
        <taxon>Halieaceae</taxon>
        <taxon>Candidatus Litorirhabdus</taxon>
    </lineage>
</organism>
<dbReference type="PANTHER" id="PTHR43098:SF3">
    <property type="entry name" value="L-ORNITHINE N(5)-MONOOXYGENASE-RELATED"/>
    <property type="match status" value="1"/>
</dbReference>
<evidence type="ECO:0000256" key="3">
    <source>
        <dbReference type="ARBA" id="ARBA00022630"/>
    </source>
</evidence>
<protein>
    <submittedName>
        <fullName evidence="8">NAD(P)/FAD-dependent oxidoreductase</fullName>
    </submittedName>
</protein>
<comment type="cofactor">
    <cofactor evidence="1">
        <name>FAD</name>
        <dbReference type="ChEBI" id="CHEBI:57692"/>
    </cofactor>
</comment>
<evidence type="ECO:0000313" key="9">
    <source>
        <dbReference type="Proteomes" id="UP001143362"/>
    </source>
</evidence>
<dbReference type="PANTHER" id="PTHR43098">
    <property type="entry name" value="L-ORNITHINE N(5)-MONOOXYGENASE-RELATED"/>
    <property type="match status" value="1"/>
</dbReference>
<accession>A0ABT3TBG7</accession>
<keyword evidence="3" id="KW-0285">Flavoprotein</keyword>